<dbReference type="EMBL" id="MU118381">
    <property type="protein sequence ID" value="KAF9642690.1"/>
    <property type="molecule type" value="Genomic_DNA"/>
</dbReference>
<evidence type="ECO:0000313" key="1">
    <source>
        <dbReference type="EMBL" id="KAF9642690.1"/>
    </source>
</evidence>
<comment type="caution">
    <text evidence="1">The sequence shown here is derived from an EMBL/GenBank/DDBJ whole genome shotgun (WGS) entry which is preliminary data.</text>
</comment>
<name>A0ACB6YZW9_THEGA</name>
<reference evidence="1" key="2">
    <citation type="journal article" date="2020" name="Nat. Commun.">
        <title>Large-scale genome sequencing of mycorrhizal fungi provides insights into the early evolution of symbiotic traits.</title>
        <authorList>
            <person name="Miyauchi S."/>
            <person name="Kiss E."/>
            <person name="Kuo A."/>
            <person name="Drula E."/>
            <person name="Kohler A."/>
            <person name="Sanchez-Garcia M."/>
            <person name="Morin E."/>
            <person name="Andreopoulos B."/>
            <person name="Barry K.W."/>
            <person name="Bonito G."/>
            <person name="Buee M."/>
            <person name="Carver A."/>
            <person name="Chen C."/>
            <person name="Cichocki N."/>
            <person name="Clum A."/>
            <person name="Culley D."/>
            <person name="Crous P.W."/>
            <person name="Fauchery L."/>
            <person name="Girlanda M."/>
            <person name="Hayes R.D."/>
            <person name="Keri Z."/>
            <person name="LaButti K."/>
            <person name="Lipzen A."/>
            <person name="Lombard V."/>
            <person name="Magnuson J."/>
            <person name="Maillard F."/>
            <person name="Murat C."/>
            <person name="Nolan M."/>
            <person name="Ohm R.A."/>
            <person name="Pangilinan J."/>
            <person name="Pereira M.F."/>
            <person name="Perotto S."/>
            <person name="Peter M."/>
            <person name="Pfister S."/>
            <person name="Riley R."/>
            <person name="Sitrit Y."/>
            <person name="Stielow J.B."/>
            <person name="Szollosi G."/>
            <person name="Zifcakova L."/>
            <person name="Stursova M."/>
            <person name="Spatafora J.W."/>
            <person name="Tedersoo L."/>
            <person name="Vaario L.M."/>
            <person name="Yamada A."/>
            <person name="Yan M."/>
            <person name="Wang P."/>
            <person name="Xu J."/>
            <person name="Bruns T."/>
            <person name="Baldrian P."/>
            <person name="Vilgalys R."/>
            <person name="Dunand C."/>
            <person name="Henrissat B."/>
            <person name="Grigoriev I.V."/>
            <person name="Hibbett D."/>
            <person name="Nagy L.G."/>
            <person name="Martin F.M."/>
        </authorList>
    </citation>
    <scope>NUCLEOTIDE SEQUENCE</scope>
    <source>
        <strain evidence="1">P2</strain>
    </source>
</reference>
<reference evidence="1" key="1">
    <citation type="submission" date="2019-10" db="EMBL/GenBank/DDBJ databases">
        <authorList>
            <consortium name="DOE Joint Genome Institute"/>
            <person name="Kuo A."/>
            <person name="Miyauchi S."/>
            <person name="Kiss E."/>
            <person name="Drula E."/>
            <person name="Kohler A."/>
            <person name="Sanchez-Garcia M."/>
            <person name="Andreopoulos B."/>
            <person name="Barry K.W."/>
            <person name="Bonito G."/>
            <person name="Buee M."/>
            <person name="Carver A."/>
            <person name="Chen C."/>
            <person name="Cichocki N."/>
            <person name="Clum A."/>
            <person name="Culley D."/>
            <person name="Crous P.W."/>
            <person name="Fauchery L."/>
            <person name="Girlanda M."/>
            <person name="Hayes R."/>
            <person name="Keri Z."/>
            <person name="Labutti K."/>
            <person name="Lipzen A."/>
            <person name="Lombard V."/>
            <person name="Magnuson J."/>
            <person name="Maillard F."/>
            <person name="Morin E."/>
            <person name="Murat C."/>
            <person name="Nolan M."/>
            <person name="Ohm R."/>
            <person name="Pangilinan J."/>
            <person name="Pereira M."/>
            <person name="Perotto S."/>
            <person name="Peter M."/>
            <person name="Riley R."/>
            <person name="Sitrit Y."/>
            <person name="Stielow B."/>
            <person name="Szollosi G."/>
            <person name="Zifcakova L."/>
            <person name="Stursova M."/>
            <person name="Spatafora J.W."/>
            <person name="Tedersoo L."/>
            <person name="Vaario L.-M."/>
            <person name="Yamada A."/>
            <person name="Yan M."/>
            <person name="Wang P."/>
            <person name="Xu J."/>
            <person name="Bruns T."/>
            <person name="Baldrian P."/>
            <person name="Vilgalys R."/>
            <person name="Henrissat B."/>
            <person name="Grigoriev I.V."/>
            <person name="Hibbett D."/>
            <person name="Nagy L.G."/>
            <person name="Martin F.M."/>
        </authorList>
    </citation>
    <scope>NUCLEOTIDE SEQUENCE</scope>
    <source>
        <strain evidence="1">P2</strain>
    </source>
</reference>
<accession>A0ACB6YZW9</accession>
<gene>
    <name evidence="1" type="ORF">BDM02DRAFT_3124270</name>
</gene>
<sequence>VDTLPELHLADVGVNRGFWKSLYLWKASRGSWIFLVEKRGAREPTHHTDSPITLGGSTATDPTRSWLVAKRRTSCTNVNAGTRTD</sequence>
<feature type="non-terminal residue" evidence="1">
    <location>
        <position position="1"/>
    </location>
</feature>
<evidence type="ECO:0000313" key="2">
    <source>
        <dbReference type="Proteomes" id="UP000886501"/>
    </source>
</evidence>
<proteinExistence type="predicted"/>
<dbReference type="Proteomes" id="UP000886501">
    <property type="component" value="Unassembled WGS sequence"/>
</dbReference>
<protein>
    <submittedName>
        <fullName evidence="1">Uncharacterized protein</fullName>
    </submittedName>
</protein>
<organism evidence="1 2">
    <name type="scientific">Thelephora ganbajun</name>
    <name type="common">Ganba fungus</name>
    <dbReference type="NCBI Taxonomy" id="370292"/>
    <lineage>
        <taxon>Eukaryota</taxon>
        <taxon>Fungi</taxon>
        <taxon>Dikarya</taxon>
        <taxon>Basidiomycota</taxon>
        <taxon>Agaricomycotina</taxon>
        <taxon>Agaricomycetes</taxon>
        <taxon>Thelephorales</taxon>
        <taxon>Thelephoraceae</taxon>
        <taxon>Thelephora</taxon>
    </lineage>
</organism>
<keyword evidence="2" id="KW-1185">Reference proteome</keyword>